<feature type="compositionally biased region" description="Basic and acidic residues" evidence="1">
    <location>
        <begin position="270"/>
        <end position="279"/>
    </location>
</feature>
<organism evidence="2 3">
    <name type="scientific">Dichomitus squalens</name>
    <dbReference type="NCBI Taxonomy" id="114155"/>
    <lineage>
        <taxon>Eukaryota</taxon>
        <taxon>Fungi</taxon>
        <taxon>Dikarya</taxon>
        <taxon>Basidiomycota</taxon>
        <taxon>Agaricomycotina</taxon>
        <taxon>Agaricomycetes</taxon>
        <taxon>Polyporales</taxon>
        <taxon>Polyporaceae</taxon>
        <taxon>Dichomitus</taxon>
    </lineage>
</organism>
<gene>
    <name evidence="2" type="ORF">BD310DRAFT_969994</name>
</gene>
<keyword evidence="3" id="KW-1185">Reference proteome</keyword>
<dbReference type="InterPro" id="IPR037647">
    <property type="entry name" value="HIRIP3"/>
</dbReference>
<evidence type="ECO:0000313" key="2">
    <source>
        <dbReference type="EMBL" id="TBU54066.1"/>
    </source>
</evidence>
<sequence length="426" mass="47266">MDMNMELIRKTALKVISQVVKEGKLQQNSLKAIRRNVEDAMDLAQGALDEAPYKSAVKDVVQDYIATHDEGASAEEEEKESSRLLKTKMAKSFADAEPKPTKPRQPRPSASNAKVDNNRMAKQAAKGKKSTRSPSVVPTSDEDVEGNPTAIKPKVTKRSTGPVKRVDSENEASEADEPEPPVKRQRTTTPSKEEQIAKSPSSPVDGQETLQHKSSEDEQHRGGDGEKSESEMSVLIDDELPARKRKKKAETSTGPSRGEKGTGGRKRKEPAKELSKDEETIKRLKSLVVACGVRKVWSKEFKDLDKPSDQIRRLRQILTDLGMSGRMSMEQAKAIKEKREFEKELGMLTSQSSQAVYLTANVRTAPPEDVQEFAQKFQSAGRRHRLEKSTAAKTEPLDSSDVEVAPKRRTTARQSIMAFLGDEESE</sequence>
<dbReference type="PANTHER" id="PTHR15410">
    <property type="entry name" value="HIRA-INTERACTING PROTEIN 3"/>
    <property type="match status" value="1"/>
</dbReference>
<feature type="region of interest" description="Disordered" evidence="1">
    <location>
        <begin position="378"/>
        <end position="410"/>
    </location>
</feature>
<dbReference type="Proteomes" id="UP000292082">
    <property type="component" value="Unassembled WGS sequence"/>
</dbReference>
<protein>
    <submittedName>
        <fullName evidence="2">Uncharacterized protein</fullName>
    </submittedName>
</protein>
<accession>A0A4V2K4R1</accession>
<dbReference type="EMBL" id="ML145198">
    <property type="protein sequence ID" value="TBU54066.1"/>
    <property type="molecule type" value="Genomic_DNA"/>
</dbReference>
<reference evidence="2 3" key="1">
    <citation type="submission" date="2019-01" db="EMBL/GenBank/DDBJ databases">
        <title>Draft genome sequences of three monokaryotic isolates of the white-rot basidiomycete fungus Dichomitus squalens.</title>
        <authorList>
            <consortium name="DOE Joint Genome Institute"/>
            <person name="Lopez S.C."/>
            <person name="Andreopoulos B."/>
            <person name="Pangilinan J."/>
            <person name="Lipzen A."/>
            <person name="Riley R."/>
            <person name="Ahrendt S."/>
            <person name="Ng V."/>
            <person name="Barry K."/>
            <person name="Daum C."/>
            <person name="Grigoriev I.V."/>
            <person name="Hilden K.S."/>
            <person name="Makela M.R."/>
            <person name="de Vries R.P."/>
        </authorList>
    </citation>
    <scope>NUCLEOTIDE SEQUENCE [LARGE SCALE GENOMIC DNA]</scope>
    <source>
        <strain evidence="2 3">CBS 464.89</strain>
    </source>
</reference>
<dbReference type="AlphaFoldDB" id="A0A4V2K4R1"/>
<dbReference type="GO" id="GO:0005634">
    <property type="term" value="C:nucleus"/>
    <property type="evidence" value="ECO:0007669"/>
    <property type="project" value="TreeGrafter"/>
</dbReference>
<feature type="compositionally biased region" description="Acidic residues" evidence="1">
    <location>
        <begin position="169"/>
        <end position="179"/>
    </location>
</feature>
<evidence type="ECO:0000313" key="3">
    <source>
        <dbReference type="Proteomes" id="UP000292082"/>
    </source>
</evidence>
<dbReference type="PANTHER" id="PTHR15410:SF2">
    <property type="entry name" value="HIRA-INTERACTING PROTEIN 3"/>
    <property type="match status" value="1"/>
</dbReference>
<feature type="compositionally biased region" description="Basic and acidic residues" evidence="1">
    <location>
        <begin position="210"/>
        <end position="230"/>
    </location>
</feature>
<evidence type="ECO:0000256" key="1">
    <source>
        <dbReference type="SAM" id="MobiDB-lite"/>
    </source>
</evidence>
<feature type="region of interest" description="Disordered" evidence="1">
    <location>
        <begin position="68"/>
        <end position="279"/>
    </location>
</feature>
<name>A0A4V2K4R1_9APHY</name>
<proteinExistence type="predicted"/>